<sequence>MSKKIENLDKQKLQVLGLYLQLESIKFGKTKKEKYREIAKRLKIAENTINTWVRRYYEDYLVYLQEAKELEENSKISNFEGLTEKQSIYIIARLHGNSPEKAKELAGYSPKTKAADIEKNPKVRRVMAQLREELKDDVKLSARSVINKLVEVSEKAEHGIEYTETEYHDETNPDGRKVYKNAKKKVEISISAAVNGWTNIAKLLGYDSKLEAKHELNTVELAQQRLAELKAKKLEKELKDDDNQPKVLK</sequence>
<dbReference type="EMBL" id="QRHL01000001">
    <property type="protein sequence ID" value="RHF75044.1"/>
    <property type="molecule type" value="Genomic_DNA"/>
</dbReference>
<feature type="coiled-coil region" evidence="1">
    <location>
        <begin position="212"/>
        <end position="244"/>
    </location>
</feature>
<reference evidence="2 3" key="1">
    <citation type="submission" date="2018-08" db="EMBL/GenBank/DDBJ databases">
        <title>A genome reference for cultivated species of the human gut microbiota.</title>
        <authorList>
            <person name="Zou Y."/>
            <person name="Xue W."/>
            <person name="Luo G."/>
        </authorList>
    </citation>
    <scope>NUCLEOTIDE SEQUENCE [LARGE SCALE GENOMIC DNA]</scope>
    <source>
        <strain evidence="2 3">AM25-1</strain>
    </source>
</reference>
<name>A0A414Q2K1_FUSMR</name>
<dbReference type="AlphaFoldDB" id="A0A414Q2K1"/>
<gene>
    <name evidence="2" type="ORF">DW663_01235</name>
</gene>
<organism evidence="2 3">
    <name type="scientific">Fusobacterium mortiferum</name>
    <dbReference type="NCBI Taxonomy" id="850"/>
    <lineage>
        <taxon>Bacteria</taxon>
        <taxon>Fusobacteriati</taxon>
        <taxon>Fusobacteriota</taxon>
        <taxon>Fusobacteriia</taxon>
        <taxon>Fusobacteriales</taxon>
        <taxon>Fusobacteriaceae</taxon>
        <taxon>Fusobacterium</taxon>
    </lineage>
</organism>
<evidence type="ECO:0000256" key="1">
    <source>
        <dbReference type="SAM" id="Coils"/>
    </source>
</evidence>
<proteinExistence type="predicted"/>
<dbReference type="Proteomes" id="UP000284676">
    <property type="component" value="Unassembled WGS sequence"/>
</dbReference>
<accession>A0A414Q2K1</accession>
<evidence type="ECO:0000313" key="3">
    <source>
        <dbReference type="Proteomes" id="UP000284676"/>
    </source>
</evidence>
<protein>
    <submittedName>
        <fullName evidence="2">Helix-turn-helix domain-containing protein</fullName>
    </submittedName>
</protein>
<dbReference type="RefSeq" id="WP_118233909.1">
    <property type="nucleotide sequence ID" value="NZ_QRHL01000001.1"/>
</dbReference>
<evidence type="ECO:0000313" key="2">
    <source>
        <dbReference type="EMBL" id="RHF75044.1"/>
    </source>
</evidence>
<comment type="caution">
    <text evidence="2">The sequence shown here is derived from an EMBL/GenBank/DDBJ whole genome shotgun (WGS) entry which is preliminary data.</text>
</comment>
<keyword evidence="1" id="KW-0175">Coiled coil</keyword>